<sequence length="62" mass="6479">ADSGGPLMVEGFSRSAFNGDDSLLVVGVVSTGIGCARAKLPGLYTRVSDYMPWISQTISQIS</sequence>
<evidence type="ECO:0000313" key="4">
    <source>
        <dbReference type="Proteomes" id="UP000291343"/>
    </source>
</evidence>
<protein>
    <recommendedName>
        <fullName evidence="2">Peptidase S1 domain-containing protein</fullName>
    </recommendedName>
</protein>
<dbReference type="OrthoDB" id="9448935at2759"/>
<dbReference type="SMR" id="A0A482X893"/>
<keyword evidence="1" id="KW-1015">Disulfide bond</keyword>
<evidence type="ECO:0000256" key="1">
    <source>
        <dbReference type="ARBA" id="ARBA00023157"/>
    </source>
</evidence>
<dbReference type="PANTHER" id="PTHR24253">
    <property type="entry name" value="TRANSMEMBRANE PROTEASE SERINE"/>
    <property type="match status" value="1"/>
</dbReference>
<proteinExistence type="predicted"/>
<dbReference type="EMBL" id="QKKF02016501">
    <property type="protein sequence ID" value="RZF41680.1"/>
    <property type="molecule type" value="Genomic_DNA"/>
</dbReference>
<organism evidence="3 4">
    <name type="scientific">Laodelphax striatellus</name>
    <name type="common">Small brown planthopper</name>
    <name type="synonym">Delphax striatella</name>
    <dbReference type="NCBI Taxonomy" id="195883"/>
    <lineage>
        <taxon>Eukaryota</taxon>
        <taxon>Metazoa</taxon>
        <taxon>Ecdysozoa</taxon>
        <taxon>Arthropoda</taxon>
        <taxon>Hexapoda</taxon>
        <taxon>Insecta</taxon>
        <taxon>Pterygota</taxon>
        <taxon>Neoptera</taxon>
        <taxon>Paraneoptera</taxon>
        <taxon>Hemiptera</taxon>
        <taxon>Auchenorrhyncha</taxon>
        <taxon>Fulgoroidea</taxon>
        <taxon>Delphacidae</taxon>
        <taxon>Criomorphinae</taxon>
        <taxon>Laodelphax</taxon>
    </lineage>
</organism>
<name>A0A482X893_LAOST</name>
<evidence type="ECO:0000259" key="2">
    <source>
        <dbReference type="PROSITE" id="PS50240"/>
    </source>
</evidence>
<dbReference type="InterPro" id="IPR001254">
    <property type="entry name" value="Trypsin_dom"/>
</dbReference>
<accession>A0A482X893</accession>
<evidence type="ECO:0000313" key="3">
    <source>
        <dbReference type="EMBL" id="RZF41680.1"/>
    </source>
</evidence>
<feature type="non-terminal residue" evidence="3">
    <location>
        <position position="1"/>
    </location>
</feature>
<dbReference type="SUPFAM" id="SSF50494">
    <property type="entry name" value="Trypsin-like serine proteases"/>
    <property type="match status" value="1"/>
</dbReference>
<dbReference type="GO" id="GO:0004252">
    <property type="term" value="F:serine-type endopeptidase activity"/>
    <property type="evidence" value="ECO:0007669"/>
    <property type="project" value="InterPro"/>
</dbReference>
<dbReference type="InterPro" id="IPR043504">
    <property type="entry name" value="Peptidase_S1_PA_chymotrypsin"/>
</dbReference>
<dbReference type="Pfam" id="PF00089">
    <property type="entry name" value="Trypsin"/>
    <property type="match status" value="1"/>
</dbReference>
<dbReference type="PROSITE" id="PS50240">
    <property type="entry name" value="TRYPSIN_DOM"/>
    <property type="match status" value="1"/>
</dbReference>
<dbReference type="InterPro" id="IPR009003">
    <property type="entry name" value="Peptidase_S1_PA"/>
</dbReference>
<dbReference type="STRING" id="195883.A0A482X893"/>
<feature type="domain" description="Peptidase S1" evidence="2">
    <location>
        <begin position="1"/>
        <end position="59"/>
    </location>
</feature>
<gene>
    <name evidence="3" type="ORF">LSTR_LSTR011615</name>
</gene>
<comment type="caution">
    <text evidence="3">The sequence shown here is derived from an EMBL/GenBank/DDBJ whole genome shotgun (WGS) entry which is preliminary data.</text>
</comment>
<dbReference type="InParanoid" id="A0A482X893"/>
<reference evidence="3 4" key="1">
    <citation type="journal article" date="2017" name="Gigascience">
        <title>Genome sequence of the small brown planthopper, Laodelphax striatellus.</title>
        <authorList>
            <person name="Zhu J."/>
            <person name="Jiang F."/>
            <person name="Wang X."/>
            <person name="Yang P."/>
            <person name="Bao Y."/>
            <person name="Zhao W."/>
            <person name="Wang W."/>
            <person name="Lu H."/>
            <person name="Wang Q."/>
            <person name="Cui N."/>
            <person name="Li J."/>
            <person name="Chen X."/>
            <person name="Luo L."/>
            <person name="Yu J."/>
            <person name="Kang L."/>
            <person name="Cui F."/>
        </authorList>
    </citation>
    <scope>NUCLEOTIDE SEQUENCE [LARGE SCALE GENOMIC DNA]</scope>
    <source>
        <strain evidence="3">Lst14</strain>
    </source>
</reference>
<keyword evidence="4" id="KW-1185">Reference proteome</keyword>
<dbReference type="PANTHER" id="PTHR24253:SF103">
    <property type="entry name" value="TRANSMEMBRANE PROTEASE SERINE 7"/>
    <property type="match status" value="1"/>
</dbReference>
<dbReference type="Gene3D" id="2.40.10.10">
    <property type="entry name" value="Trypsin-like serine proteases"/>
    <property type="match status" value="1"/>
</dbReference>
<dbReference type="GO" id="GO:0006508">
    <property type="term" value="P:proteolysis"/>
    <property type="evidence" value="ECO:0007669"/>
    <property type="project" value="InterPro"/>
</dbReference>
<dbReference type="AlphaFoldDB" id="A0A482X893"/>
<dbReference type="Proteomes" id="UP000291343">
    <property type="component" value="Unassembled WGS sequence"/>
</dbReference>